<evidence type="ECO:0000313" key="1">
    <source>
        <dbReference type="EMBL" id="RLN35549.1"/>
    </source>
</evidence>
<proteinExistence type="predicted"/>
<comment type="caution">
    <text evidence="1">The sequence shown here is derived from an EMBL/GenBank/DDBJ whole genome shotgun (WGS) entry which is preliminary data.</text>
</comment>
<accession>A0A3L6TBE8</accession>
<keyword evidence="2" id="KW-1185">Reference proteome</keyword>
<gene>
    <name evidence="1" type="ORF">C2845_PM03G04770</name>
</gene>
<dbReference type="OrthoDB" id="691548at2759"/>
<organism evidence="1 2">
    <name type="scientific">Panicum miliaceum</name>
    <name type="common">Proso millet</name>
    <name type="synonym">Broomcorn millet</name>
    <dbReference type="NCBI Taxonomy" id="4540"/>
    <lineage>
        <taxon>Eukaryota</taxon>
        <taxon>Viridiplantae</taxon>
        <taxon>Streptophyta</taxon>
        <taxon>Embryophyta</taxon>
        <taxon>Tracheophyta</taxon>
        <taxon>Spermatophyta</taxon>
        <taxon>Magnoliopsida</taxon>
        <taxon>Liliopsida</taxon>
        <taxon>Poales</taxon>
        <taxon>Poaceae</taxon>
        <taxon>PACMAD clade</taxon>
        <taxon>Panicoideae</taxon>
        <taxon>Panicodae</taxon>
        <taxon>Paniceae</taxon>
        <taxon>Panicinae</taxon>
        <taxon>Panicum</taxon>
        <taxon>Panicum sect. Panicum</taxon>
    </lineage>
</organism>
<dbReference type="Proteomes" id="UP000275267">
    <property type="component" value="Unassembled WGS sequence"/>
</dbReference>
<name>A0A3L6TBE8_PANMI</name>
<reference evidence="2" key="1">
    <citation type="journal article" date="2019" name="Nat. Commun.">
        <title>The genome of broomcorn millet.</title>
        <authorList>
            <person name="Zou C."/>
            <person name="Miki D."/>
            <person name="Li D."/>
            <person name="Tang Q."/>
            <person name="Xiao L."/>
            <person name="Rajput S."/>
            <person name="Deng P."/>
            <person name="Jia W."/>
            <person name="Huang R."/>
            <person name="Zhang M."/>
            <person name="Sun Y."/>
            <person name="Hu J."/>
            <person name="Fu X."/>
            <person name="Schnable P.S."/>
            <person name="Li F."/>
            <person name="Zhang H."/>
            <person name="Feng B."/>
            <person name="Zhu X."/>
            <person name="Liu R."/>
            <person name="Schnable J.C."/>
            <person name="Zhu J.-K."/>
            <person name="Zhang H."/>
        </authorList>
    </citation>
    <scope>NUCLEOTIDE SEQUENCE [LARGE SCALE GENOMIC DNA]</scope>
</reference>
<dbReference type="AlphaFoldDB" id="A0A3L6TBE8"/>
<evidence type="ECO:0000313" key="2">
    <source>
        <dbReference type="Proteomes" id="UP000275267"/>
    </source>
</evidence>
<sequence length="82" mass="9286">MSPTNWKLTADLKSWFFDLAGNSTSPEAKGACSLAFLVAWSIWCERNRRIFNDEVKTPSRIVEEIKEQPGFGSRPGPNTWPL</sequence>
<dbReference type="EMBL" id="PQIB02000002">
    <property type="protein sequence ID" value="RLN35549.1"/>
    <property type="molecule type" value="Genomic_DNA"/>
</dbReference>
<protein>
    <submittedName>
        <fullName evidence="1">Uncharacterized protein</fullName>
    </submittedName>
</protein>